<keyword evidence="5" id="KW-0548">Nucleotidyltransferase</keyword>
<dbReference type="Pfam" id="PF01764">
    <property type="entry name" value="Lipase_3"/>
    <property type="match status" value="1"/>
</dbReference>
<dbReference type="Pfam" id="PF13966">
    <property type="entry name" value="zf-RVT"/>
    <property type="match status" value="1"/>
</dbReference>
<gene>
    <name evidence="5" type="ORF">ISN45_Aa08g006500</name>
</gene>
<keyword evidence="5" id="KW-0695">RNA-directed DNA polymerase</keyword>
<evidence type="ECO:0000313" key="5">
    <source>
        <dbReference type="EMBL" id="KAG7533013.1"/>
    </source>
</evidence>
<dbReference type="GO" id="GO:0003964">
    <property type="term" value="F:RNA-directed DNA polymerase activity"/>
    <property type="evidence" value="ECO:0007669"/>
    <property type="project" value="UniProtKB-KW"/>
</dbReference>
<keyword evidence="5" id="KW-0808">Transferase</keyword>
<keyword evidence="2" id="KW-0812">Transmembrane</keyword>
<evidence type="ECO:0000256" key="2">
    <source>
        <dbReference type="SAM" id="Phobius"/>
    </source>
</evidence>
<keyword evidence="6" id="KW-1185">Reference proteome</keyword>
<protein>
    <submittedName>
        <fullName evidence="5">Reverse transcriptase zinc-binding domain</fullName>
    </submittedName>
</protein>
<evidence type="ECO:0000256" key="1">
    <source>
        <dbReference type="ARBA" id="ARBA00022801"/>
    </source>
</evidence>
<sequence length="579" mass="68249">MSRTKNYFVLDPREATVSDLIHLLFSSDIGNRKFIHSSEERLEDDLSRFRRRWIIFVSIVIQKLMILLKKPLYFLGFSLAFWLNLLSSNGGFLMILPNLFQGNIIWPEKTSATFASLNGNLDRRVELDQKVERGSYQKQRSTEVIVIKDTSTDPNLIIVSFRGTDPLDADDWCTDLDLSWYEVKNVGKIHGGFMKALGLQKEGWPKEVNFDQTQKETTLYAYYTVRLMHEEEQMLERLEGVYTFGQPRVGDEEFGNFMKDSLKKFDVKYERYVYCNDMVPRLPFDDKTLMFKHFGACLYYDSFYKGKVEEEEPNKNYFNLLWVTPKIMNAMWELIRSFVIPQQQHELFDTAGDRGIIDMGISRQSSVAQAWTGRRRRRHRAGYLNLMEAALLSQRQTRTEKVDTVVWRGKNDIFQPKFSTKDTWNHIRTTSNTVSWSKGVWFPHNTPKYSFCMWLAAHDRLSTGDRMIRWNGGATGIWKTTAKGILQARFTTGWSQLIDHVSNNHRGRVESFLIRYALQTTVYMIWRERNGRRHGQDQHSELLITKWIDKQVRNRITTLRRMGDRRYDEAYQMWLATRS</sequence>
<organism evidence="5 6">
    <name type="scientific">Arabidopsis thaliana x Arabidopsis arenosa</name>
    <dbReference type="NCBI Taxonomy" id="1240361"/>
    <lineage>
        <taxon>Eukaryota</taxon>
        <taxon>Viridiplantae</taxon>
        <taxon>Streptophyta</taxon>
        <taxon>Embryophyta</taxon>
        <taxon>Tracheophyta</taxon>
        <taxon>Spermatophyta</taxon>
        <taxon>Magnoliopsida</taxon>
        <taxon>eudicotyledons</taxon>
        <taxon>Gunneridae</taxon>
        <taxon>Pentapetalae</taxon>
        <taxon>rosids</taxon>
        <taxon>malvids</taxon>
        <taxon>Brassicales</taxon>
        <taxon>Brassicaceae</taxon>
        <taxon>Camelineae</taxon>
        <taxon>Arabidopsis</taxon>
    </lineage>
</organism>
<proteinExistence type="predicted"/>
<name>A0A8T1XEQ7_9BRAS</name>
<dbReference type="InterPro" id="IPR026960">
    <property type="entry name" value="RVT-Znf"/>
</dbReference>
<keyword evidence="2" id="KW-0472">Membrane</keyword>
<reference evidence="5 6" key="1">
    <citation type="submission" date="2020-12" db="EMBL/GenBank/DDBJ databases">
        <title>Concerted genomic and epigenomic changes stabilize Arabidopsis allopolyploids.</title>
        <authorList>
            <person name="Chen Z."/>
        </authorList>
    </citation>
    <scope>NUCLEOTIDE SEQUENCE [LARGE SCALE GENOMIC DNA]</scope>
    <source>
        <strain evidence="5">Allo738</strain>
        <tissue evidence="5">Leaf</tissue>
    </source>
</reference>
<feature type="domain" description="Reverse transcriptase zinc-binding" evidence="4">
    <location>
        <begin position="418"/>
        <end position="471"/>
    </location>
</feature>
<evidence type="ECO:0000259" key="3">
    <source>
        <dbReference type="Pfam" id="PF01764"/>
    </source>
</evidence>
<dbReference type="InterPro" id="IPR002921">
    <property type="entry name" value="Fungal_lipase-type"/>
</dbReference>
<keyword evidence="2" id="KW-1133">Transmembrane helix</keyword>
<dbReference type="GO" id="GO:0004806">
    <property type="term" value="F:triacylglycerol lipase activity"/>
    <property type="evidence" value="ECO:0007669"/>
    <property type="project" value="InterPro"/>
</dbReference>
<evidence type="ECO:0000259" key="4">
    <source>
        <dbReference type="Pfam" id="PF13966"/>
    </source>
</evidence>
<comment type="caution">
    <text evidence="5">The sequence shown here is derived from an EMBL/GenBank/DDBJ whole genome shotgun (WGS) entry which is preliminary data.</text>
</comment>
<feature type="domain" description="Fungal lipase-type" evidence="3">
    <location>
        <begin position="222"/>
        <end position="285"/>
    </location>
</feature>
<feature type="transmembrane region" description="Helical" evidence="2">
    <location>
        <begin position="72"/>
        <end position="96"/>
    </location>
</feature>
<dbReference type="PANTHER" id="PTHR46086:SF4">
    <property type="entry name" value="ALPHA_BETA-HYDROLASES SUPERFAMILY PROTEIN"/>
    <property type="match status" value="1"/>
</dbReference>
<dbReference type="Proteomes" id="UP000694240">
    <property type="component" value="Chromosome 13"/>
</dbReference>
<evidence type="ECO:0000313" key="6">
    <source>
        <dbReference type="Proteomes" id="UP000694240"/>
    </source>
</evidence>
<dbReference type="AlphaFoldDB" id="A0A8T1XEQ7"/>
<dbReference type="CDD" id="cd00519">
    <property type="entry name" value="Lipase_3"/>
    <property type="match status" value="1"/>
</dbReference>
<keyword evidence="1" id="KW-0378">Hydrolase</keyword>
<dbReference type="PANTHER" id="PTHR46086">
    <property type="entry name" value="ALPHA/BETA-HYDROLASES SUPERFAMILY PROTEIN"/>
    <property type="match status" value="1"/>
</dbReference>
<accession>A0A8T1XEQ7</accession>
<dbReference type="GO" id="GO:0006629">
    <property type="term" value="P:lipid metabolic process"/>
    <property type="evidence" value="ECO:0007669"/>
    <property type="project" value="InterPro"/>
</dbReference>
<dbReference type="EMBL" id="JAEFBK010000013">
    <property type="protein sequence ID" value="KAG7533013.1"/>
    <property type="molecule type" value="Genomic_DNA"/>
</dbReference>
<dbReference type="InterPro" id="IPR044819">
    <property type="entry name" value="OBL-like"/>
</dbReference>